<feature type="compositionally biased region" description="Polar residues" evidence="1">
    <location>
        <begin position="94"/>
        <end position="108"/>
    </location>
</feature>
<evidence type="ECO:0000313" key="2">
    <source>
        <dbReference type="EMBL" id="KAF6755146.1"/>
    </source>
</evidence>
<feature type="region of interest" description="Disordered" evidence="1">
    <location>
        <begin position="164"/>
        <end position="208"/>
    </location>
</feature>
<reference evidence="2 3" key="1">
    <citation type="submission" date="2020-07" db="EMBL/GenBank/DDBJ databases">
        <title>Comparative genomics of pyrophilous fungi reveals a link between fire events and developmental genes.</title>
        <authorList>
            <consortium name="DOE Joint Genome Institute"/>
            <person name="Steindorff A.S."/>
            <person name="Carver A."/>
            <person name="Calhoun S."/>
            <person name="Stillman K."/>
            <person name="Liu H."/>
            <person name="Lipzen A."/>
            <person name="Pangilinan J."/>
            <person name="Labutti K."/>
            <person name="Bruns T.D."/>
            <person name="Grigoriev I.V."/>
        </authorList>
    </citation>
    <scope>NUCLEOTIDE SEQUENCE [LARGE SCALE GENOMIC DNA]</scope>
    <source>
        <strain evidence="2 3">CBS 144469</strain>
    </source>
</reference>
<name>A0A8H6I0J2_9AGAR</name>
<dbReference type="AlphaFoldDB" id="A0A8H6I0J2"/>
<evidence type="ECO:0000256" key="1">
    <source>
        <dbReference type="SAM" id="MobiDB-lite"/>
    </source>
</evidence>
<feature type="compositionally biased region" description="Basic and acidic residues" evidence="1">
    <location>
        <begin position="68"/>
        <end position="78"/>
    </location>
</feature>
<keyword evidence="3" id="KW-1185">Reference proteome</keyword>
<sequence>MHIDSRSRRDVSCQQSRVDIVSIRSSDTITAPAPYQILPVTNTTPRIPGTYQVHTQVSRHRRSATNRDGSRQAVERQRASVIHEPSSVDEHASPRTTSEVNAPTNTPRTCFAPRIRIYGPVTTSVPNEYAPTPGITQAQRIPGERKVRRSGTTMPAILTTLEAQSSSQTRSAPCYDSVPGHARLQRRRHATHSGGNRGGRTSRCSASR</sequence>
<organism evidence="2 3">
    <name type="scientific">Ephemerocybe angulata</name>
    <dbReference type="NCBI Taxonomy" id="980116"/>
    <lineage>
        <taxon>Eukaryota</taxon>
        <taxon>Fungi</taxon>
        <taxon>Dikarya</taxon>
        <taxon>Basidiomycota</taxon>
        <taxon>Agaricomycotina</taxon>
        <taxon>Agaricomycetes</taxon>
        <taxon>Agaricomycetidae</taxon>
        <taxon>Agaricales</taxon>
        <taxon>Agaricineae</taxon>
        <taxon>Psathyrellaceae</taxon>
        <taxon>Ephemerocybe</taxon>
    </lineage>
</organism>
<protein>
    <submittedName>
        <fullName evidence="2">Uncharacterized protein</fullName>
    </submittedName>
</protein>
<feature type="region of interest" description="Disordered" evidence="1">
    <location>
        <begin position="54"/>
        <end position="108"/>
    </location>
</feature>
<proteinExistence type="predicted"/>
<evidence type="ECO:0000313" key="3">
    <source>
        <dbReference type="Proteomes" id="UP000521943"/>
    </source>
</evidence>
<dbReference type="EMBL" id="JACGCI010000031">
    <property type="protein sequence ID" value="KAF6755146.1"/>
    <property type="molecule type" value="Genomic_DNA"/>
</dbReference>
<gene>
    <name evidence="2" type="ORF">DFP72DRAFT_897326</name>
</gene>
<dbReference type="Proteomes" id="UP000521943">
    <property type="component" value="Unassembled WGS sequence"/>
</dbReference>
<accession>A0A8H6I0J2</accession>
<comment type="caution">
    <text evidence="2">The sequence shown here is derived from an EMBL/GenBank/DDBJ whole genome shotgun (WGS) entry which is preliminary data.</text>
</comment>